<dbReference type="KEGG" id="acm:AciX9_0989"/>
<keyword evidence="1" id="KW-0812">Transmembrane</keyword>
<dbReference type="EMBL" id="CP002480">
    <property type="protein sequence ID" value="ADW68056.1"/>
    <property type="molecule type" value="Genomic_DNA"/>
</dbReference>
<proteinExistence type="predicted"/>
<name>E8X2C4_GRATM</name>
<evidence type="ECO:0000256" key="1">
    <source>
        <dbReference type="SAM" id="Phobius"/>
    </source>
</evidence>
<evidence type="ECO:0000313" key="3">
    <source>
        <dbReference type="Proteomes" id="UP000000343"/>
    </source>
</evidence>
<sequence>MKSKNIQLQEQLLGFFASLGMTVGVGVKVRRGGRRSFASANDTHPFGMKLRKDGAPAIAIYLALAGGTMPFMRRYSTIWP</sequence>
<keyword evidence="1" id="KW-1133">Transmembrane helix</keyword>
<feature type="transmembrane region" description="Helical" evidence="1">
    <location>
        <begin position="12"/>
        <end position="29"/>
    </location>
</feature>
<keyword evidence="3" id="KW-1185">Reference proteome</keyword>
<keyword evidence="1" id="KW-0472">Membrane</keyword>
<dbReference type="Proteomes" id="UP000000343">
    <property type="component" value="Chromosome"/>
</dbReference>
<dbReference type="AlphaFoldDB" id="E8X2C4"/>
<accession>E8X2C4</accession>
<reference evidence="3" key="1">
    <citation type="submission" date="2011-01" db="EMBL/GenBank/DDBJ databases">
        <title>Complete sequence of chromosome of Acidobacterium sp. MP5ACTX9.</title>
        <authorList>
            <consortium name="US DOE Joint Genome Institute"/>
            <person name="Lucas S."/>
            <person name="Copeland A."/>
            <person name="Lapidus A."/>
            <person name="Cheng J.-F."/>
            <person name="Goodwin L."/>
            <person name="Pitluck S."/>
            <person name="Teshima H."/>
            <person name="Detter J.C."/>
            <person name="Han C."/>
            <person name="Tapia R."/>
            <person name="Land M."/>
            <person name="Hauser L."/>
            <person name="Kyrpides N."/>
            <person name="Ivanova N."/>
            <person name="Ovchinnikova G."/>
            <person name="Pagani I."/>
            <person name="Rawat S.R."/>
            <person name="Mannisto M."/>
            <person name="Haggblom M.M."/>
            <person name="Woyke T."/>
        </authorList>
    </citation>
    <scope>NUCLEOTIDE SEQUENCE [LARGE SCALE GENOMIC DNA]</scope>
    <source>
        <strain evidence="3">MP5ACTX9</strain>
    </source>
</reference>
<evidence type="ECO:0000313" key="2">
    <source>
        <dbReference type="EMBL" id="ADW68056.1"/>
    </source>
</evidence>
<feature type="transmembrane region" description="Helical" evidence="1">
    <location>
        <begin position="54"/>
        <end position="72"/>
    </location>
</feature>
<gene>
    <name evidence="2" type="ordered locus">AciX9_0989</name>
</gene>
<organism evidence="3">
    <name type="scientific">Granulicella tundricola (strain ATCC BAA-1859 / DSM 23138 / MP5ACTX9)</name>
    <dbReference type="NCBI Taxonomy" id="1198114"/>
    <lineage>
        <taxon>Bacteria</taxon>
        <taxon>Pseudomonadati</taxon>
        <taxon>Acidobacteriota</taxon>
        <taxon>Terriglobia</taxon>
        <taxon>Terriglobales</taxon>
        <taxon>Acidobacteriaceae</taxon>
        <taxon>Granulicella</taxon>
    </lineage>
</organism>
<dbReference type="PaxDb" id="1198114-AciX9_0989"/>
<protein>
    <submittedName>
        <fullName evidence="2">Uncharacterized protein</fullName>
    </submittedName>
</protein>
<dbReference type="HOGENOM" id="CLU_2584807_0_0_0"/>